<proteinExistence type="predicted"/>
<dbReference type="EMBL" id="FNJL01000006">
    <property type="protein sequence ID" value="SDP01740.1"/>
    <property type="molecule type" value="Genomic_DNA"/>
</dbReference>
<dbReference type="AlphaFoldDB" id="A0A1H0PAG8"/>
<dbReference type="RefSeq" id="WP_167361207.1">
    <property type="nucleotide sequence ID" value="NZ_CP028290.1"/>
</dbReference>
<keyword evidence="2" id="KW-1185">Reference proteome</keyword>
<dbReference type="Proteomes" id="UP000199317">
    <property type="component" value="Unassembled WGS sequence"/>
</dbReference>
<gene>
    <name evidence="1" type="ORF">SAMN04489708_10654</name>
</gene>
<evidence type="ECO:0000313" key="2">
    <source>
        <dbReference type="Proteomes" id="UP000199317"/>
    </source>
</evidence>
<name>A0A1H0PAG8_9BURK</name>
<reference evidence="2" key="1">
    <citation type="submission" date="2016-10" db="EMBL/GenBank/DDBJ databases">
        <authorList>
            <person name="Varghese N."/>
            <person name="Submissions S."/>
        </authorList>
    </citation>
    <scope>NUCLEOTIDE SEQUENCE [LARGE SCALE GENOMIC DNA]</scope>
    <source>
        <strain evidence="2">DSM 17101</strain>
    </source>
</reference>
<protein>
    <submittedName>
        <fullName evidence="1">Uncharacterized protein</fullName>
    </submittedName>
</protein>
<evidence type="ECO:0000313" key="1">
    <source>
        <dbReference type="EMBL" id="SDP01740.1"/>
    </source>
</evidence>
<organism evidence="1 2">
    <name type="scientific">Paracidovorax cattleyae</name>
    <dbReference type="NCBI Taxonomy" id="80868"/>
    <lineage>
        <taxon>Bacteria</taxon>
        <taxon>Pseudomonadati</taxon>
        <taxon>Pseudomonadota</taxon>
        <taxon>Betaproteobacteria</taxon>
        <taxon>Burkholderiales</taxon>
        <taxon>Comamonadaceae</taxon>
        <taxon>Paracidovorax</taxon>
    </lineage>
</organism>
<sequence>MALMKAMAYAVREFFEEELMVFCSELSLLWPLKTAGNWPVSGRKLPDGAQHLPERAARDADAARDVLRAYMVGMGCKALAHAVHPKHQRAIFRVWY</sequence>
<accession>A0A1H0PAG8</accession>